<dbReference type="Proteomes" id="UP000019131">
    <property type="component" value="Unassembled WGS sequence"/>
</dbReference>
<proteinExistence type="predicted"/>
<name>W4UM57_9BACE</name>
<sequence length="337" mass="38595">MESGELPKLTAEQLDGLLQFHRKQDERAVRYDYNPVYKLPLHAVETSKGIVFFSDTQTGRDGLKSFYQQLSGNYFRVHSEPGPVRQYQVNRLSDDICPLVDACYRKNPQNGKGEYDFDETIFSKDTFRDRNRWRQTFETNMEPTASEFLRLTEFSGCPASRNNADISKLLYLIENGFKRDLVADPAFGYRNVFQEYVTRIDNCINGQSSGLNLADVLDEMRQKAENILQTEFDVRGHRTLERALNDKSVPFLIGGTDAVQAMRQALLEGKWIYSSKISESMPGLHFLHADKKCNRVMAYSKPPAGKAVYQEKNGRIIPYTAALKKETKTKKNNSPKL</sequence>
<comment type="caution">
    <text evidence="1">The sequence shown here is derived from an EMBL/GenBank/DDBJ whole genome shotgun (WGS) entry which is preliminary data.</text>
</comment>
<dbReference type="Pfam" id="PF19513">
    <property type="entry name" value="DUF6047"/>
    <property type="match status" value="1"/>
</dbReference>
<dbReference type="RefSeq" id="WP_244436765.1">
    <property type="nucleotide sequence ID" value="NZ_BAIV01000001.1"/>
</dbReference>
<dbReference type="AlphaFoldDB" id="W4UM57"/>
<dbReference type="STRING" id="1445607.JCM10512_65"/>
<dbReference type="EMBL" id="BAIV01000001">
    <property type="protein sequence ID" value="GAE81902.1"/>
    <property type="molecule type" value="Genomic_DNA"/>
</dbReference>
<evidence type="ECO:0000313" key="2">
    <source>
        <dbReference type="Proteomes" id="UP000019131"/>
    </source>
</evidence>
<organism evidence="1 2">
    <name type="scientific">Bacteroides reticulotermitis JCM 10512</name>
    <dbReference type="NCBI Taxonomy" id="1445607"/>
    <lineage>
        <taxon>Bacteria</taxon>
        <taxon>Pseudomonadati</taxon>
        <taxon>Bacteroidota</taxon>
        <taxon>Bacteroidia</taxon>
        <taxon>Bacteroidales</taxon>
        <taxon>Bacteroidaceae</taxon>
        <taxon>Bacteroides</taxon>
    </lineage>
</organism>
<reference evidence="1 2" key="1">
    <citation type="journal article" date="2014" name="Genome Announc.">
        <title>Draft Genome Sequence of Bacteroides reticulotermitis Strain JCM 10512T, Isolated from the Gut of a Termite.</title>
        <authorList>
            <person name="Yuki M."/>
            <person name="Oshima K."/>
            <person name="Suda W."/>
            <person name="Sakamoto M."/>
            <person name="Iida T."/>
            <person name="Hattori M."/>
            <person name="Ohkuma M."/>
        </authorList>
    </citation>
    <scope>NUCLEOTIDE SEQUENCE [LARGE SCALE GENOMIC DNA]</scope>
    <source>
        <strain evidence="1 2">JCM 10512</strain>
    </source>
</reference>
<accession>W4UM57</accession>
<gene>
    <name evidence="1" type="ORF">JCM10512_65</name>
</gene>
<evidence type="ECO:0000313" key="1">
    <source>
        <dbReference type="EMBL" id="GAE81902.1"/>
    </source>
</evidence>
<keyword evidence="2" id="KW-1185">Reference proteome</keyword>
<dbReference type="InterPro" id="IPR046110">
    <property type="entry name" value="DUF6047"/>
</dbReference>
<protein>
    <submittedName>
        <fullName evidence="1">Uncharacterized protein</fullName>
    </submittedName>
</protein>